<gene>
    <name evidence="7" type="ORF">SAMN05444126_13530</name>
</gene>
<dbReference type="InterPro" id="IPR016446">
    <property type="entry name" value="Flavin_OxRdtase_Frp"/>
</dbReference>
<evidence type="ECO:0000256" key="2">
    <source>
        <dbReference type="ARBA" id="ARBA00022630"/>
    </source>
</evidence>
<evidence type="ECO:0000256" key="4">
    <source>
        <dbReference type="ARBA" id="ARBA00023002"/>
    </source>
</evidence>
<name>A0A1H9WIV3_9BACI</name>
<dbReference type="PANTHER" id="PTHR43425:SF3">
    <property type="entry name" value="NADPH-DEPENDENT OXIDOREDUCTASE"/>
    <property type="match status" value="1"/>
</dbReference>
<dbReference type="AlphaFoldDB" id="A0A1H9WIV3"/>
<comment type="caution">
    <text evidence="7">The sequence shown here is derived from an EMBL/GenBank/DDBJ whole genome shotgun (WGS) entry which is preliminary data.</text>
</comment>
<dbReference type="InterPro" id="IPR000415">
    <property type="entry name" value="Nitroreductase-like"/>
</dbReference>
<dbReference type="InterPro" id="IPR029479">
    <property type="entry name" value="Nitroreductase"/>
</dbReference>
<evidence type="ECO:0000256" key="5">
    <source>
        <dbReference type="PIRNR" id="PIRNR005426"/>
    </source>
</evidence>
<evidence type="ECO:0000256" key="3">
    <source>
        <dbReference type="ARBA" id="ARBA00022643"/>
    </source>
</evidence>
<dbReference type="Proteomes" id="UP000199318">
    <property type="component" value="Unassembled WGS sequence"/>
</dbReference>
<evidence type="ECO:0000313" key="8">
    <source>
        <dbReference type="Proteomes" id="UP000199318"/>
    </source>
</evidence>
<dbReference type="PIRSF" id="PIRSF005426">
    <property type="entry name" value="Frp"/>
    <property type="match status" value="1"/>
</dbReference>
<proteinExistence type="inferred from homology"/>
<keyword evidence="8" id="KW-1185">Reference proteome</keyword>
<keyword evidence="2 5" id="KW-0285">Flavoprotein</keyword>
<dbReference type="Pfam" id="PF00881">
    <property type="entry name" value="Nitroreductase"/>
    <property type="match status" value="1"/>
</dbReference>
<feature type="domain" description="Nitroreductase" evidence="6">
    <location>
        <begin position="10"/>
        <end position="164"/>
    </location>
</feature>
<dbReference type="RefSeq" id="WP_093074844.1">
    <property type="nucleotide sequence ID" value="NZ_FOGV01000035.1"/>
</dbReference>
<evidence type="ECO:0000256" key="1">
    <source>
        <dbReference type="ARBA" id="ARBA00008366"/>
    </source>
</evidence>
<dbReference type="NCBIfam" id="NF008033">
    <property type="entry name" value="PRK10765.1"/>
    <property type="match status" value="1"/>
</dbReference>
<dbReference type="Gene3D" id="3.40.109.10">
    <property type="entry name" value="NADH Oxidase"/>
    <property type="match status" value="1"/>
</dbReference>
<protein>
    <submittedName>
        <fullName evidence="7">FMN reductase (NADPH)</fullName>
    </submittedName>
</protein>
<dbReference type="GO" id="GO:0016491">
    <property type="term" value="F:oxidoreductase activity"/>
    <property type="evidence" value="ECO:0007669"/>
    <property type="project" value="UniProtKB-UniRule"/>
</dbReference>
<dbReference type="OrthoDB" id="9775805at2"/>
<dbReference type="PANTHER" id="PTHR43425">
    <property type="entry name" value="OXYGEN-INSENSITIVE NADPH NITROREDUCTASE"/>
    <property type="match status" value="1"/>
</dbReference>
<dbReference type="CDD" id="cd02146">
    <property type="entry name" value="NfsA-like"/>
    <property type="match status" value="1"/>
</dbReference>
<organism evidence="7 8">
    <name type="scientific">Salisediminibacterium halotolerans</name>
    <dbReference type="NCBI Taxonomy" id="517425"/>
    <lineage>
        <taxon>Bacteria</taxon>
        <taxon>Bacillati</taxon>
        <taxon>Bacillota</taxon>
        <taxon>Bacilli</taxon>
        <taxon>Bacillales</taxon>
        <taxon>Bacillaceae</taxon>
        <taxon>Salisediminibacterium</taxon>
    </lineage>
</organism>
<evidence type="ECO:0000259" key="6">
    <source>
        <dbReference type="Pfam" id="PF00881"/>
    </source>
</evidence>
<dbReference type="STRING" id="1464123.SAMN05444126_13530"/>
<keyword evidence="5" id="KW-0521">NADP</keyword>
<keyword evidence="4 5" id="KW-0560">Oxidoreductase</keyword>
<dbReference type="EMBL" id="FOGV01000035">
    <property type="protein sequence ID" value="SES33393.1"/>
    <property type="molecule type" value="Genomic_DNA"/>
</dbReference>
<accession>A0A1H9WIV3</accession>
<comment type="similarity">
    <text evidence="1 5">Belongs to the flavin oxidoreductase frp family.</text>
</comment>
<reference evidence="8" key="1">
    <citation type="submission" date="2016-10" db="EMBL/GenBank/DDBJ databases">
        <authorList>
            <person name="de Groot N.N."/>
        </authorList>
    </citation>
    <scope>NUCLEOTIDE SEQUENCE [LARGE SCALE GENOMIC DNA]</scope>
    <source>
        <strain evidence="8">10nlg</strain>
    </source>
</reference>
<sequence>MNETIQTLVNHRSIRKFLDTRLTEEQVHCIIQSAQSASTSSFIQAYTIIGVTDPELKSKLASLAGGQPYVETNGHFFVFCADLRRHRYAAELEQTNVAASIESTEKFMVAVIDASLAAQNAAVAAESMSLGICYIGGIRNQLQEVSDLLQCPEHVLPLFGLAVGTPSADTDLKPRLPMENIYHENLYNDDSAKWMNELRAYNETIADYYEKRSGGTRRDTWSGQISRMLATPKRLDMQQIITAKGFMHR</sequence>
<dbReference type="SUPFAM" id="SSF55469">
    <property type="entry name" value="FMN-dependent nitroreductase-like"/>
    <property type="match status" value="1"/>
</dbReference>
<evidence type="ECO:0000313" key="7">
    <source>
        <dbReference type="EMBL" id="SES33393.1"/>
    </source>
</evidence>
<keyword evidence="3 5" id="KW-0288">FMN</keyword>